<keyword evidence="6" id="KW-0862">Zinc</keyword>
<sequence>MGDLGKEQAAVEIVKARTDKREYRRIVLKNSLEVLLISDPETDKCAASMNVRVGSFSEPDGLEGLAHFLEHMLFYASEKYPDEDSYSKYISEHGGYTNAFTSNENTNYNFDVNAENFEEALDRFAQFFIKPLMSPDATMREIRAVNSENQKNLLSDTWRMDQLQKHLSSKDHPYHRFSTEVVSFAGNLDSLDVWPKERGVDTRLELLSFYEEHYSANIMHLVVYAKENLDKIESLVENIFQEIPNKERSSLHCTGQPCTSEHLQTQLCTVGVLEEDPVDFEVDPGPTRTIKHPAKVAGDKRWPASTVGAPASVIEGYGGWVLLIGVQARVSVVAEGAPVAGRRSAMVAGRWILVKAIPIKQGHELRVVWPATPDIQHYKEGASCYLSHLIGHEGNGSLFCSLKKMGWATYLCAGETEWTNDFSFFSVIIDLTDAGHEHMEDVVGMLFKYIDLLQKCGICEWIFNELSAISETRFHYRDKVPPVHYVINIASNMQFYPPNDWLVGSSLPSKFNPDRIQLLLDELNPNNIRIFWSSMKFEGHAKMIEPWYGTAYCVEKITESMVQQWMERAPNVHLHLPAPNVFIPTDLSLKSVAKKAESPVLLRNSSFSRLWYKPDTLFSTPKAYVIIDLHCPYSRHSPEAEVLTYIFTHLLVDYLNEYAYDAQIAGLGYSIHVTRSGFQVSVGGYNHKLRILLETIIEKVVKFEVKPDRFYVIKETITKEYQNIKFQQPHDQAGSYCSLILHDHSWPWTDELEALSHLEPDNLAKFAPLMLSRAFLQCYIAGNIVPTEAESLIQKIEDIIFNGPHSISKYLLPSQHLTNRVAKLAGSTNFFYPVEGLNPSNENSALIHYIQVHQDDFVLNVKLRLFCLIGKQAAFHQLRTVEQLGYVTSMSRRNDFGIHGVQFCIQSTVKDPIHLYMRVESFLEKFENQLCELSDDEFKSRVNALIDMKLEKYKNLWEESCFYWQEISNGTLKFDRTEREVAALKQLTHQELIDFFNEYIKVGAPTKKTLSVQVYGSLHTSEYKSQKSDPMPPNSVRIEDIFSFRNSQSMYGSFQGCYGRMKLQELFPGNC</sequence>
<proteinExistence type="inferred from homology"/>
<dbReference type="GO" id="GO:0043171">
    <property type="term" value="P:peptide catabolic process"/>
    <property type="evidence" value="ECO:0007669"/>
    <property type="project" value="TreeGrafter"/>
</dbReference>
<keyword evidence="7" id="KW-0482">Metalloprotease</keyword>
<protein>
    <recommendedName>
        <fullName evidence="15">Insulin-degrading enzyme-like 1, peroxisomal</fullName>
    </recommendedName>
</protein>
<dbReference type="InterPro" id="IPR032632">
    <property type="entry name" value="Peptidase_M16_M"/>
</dbReference>
<dbReference type="PROSITE" id="PS00143">
    <property type="entry name" value="INSULINASE"/>
    <property type="match status" value="1"/>
</dbReference>
<evidence type="ECO:0000256" key="5">
    <source>
        <dbReference type="ARBA" id="ARBA00022801"/>
    </source>
</evidence>
<evidence type="ECO:0000256" key="1">
    <source>
        <dbReference type="ARBA" id="ARBA00001947"/>
    </source>
</evidence>
<comment type="caution">
    <text evidence="13">The sequence shown here is derived from an EMBL/GenBank/DDBJ whole genome shotgun (WGS) entry which is preliminary data.</text>
</comment>
<evidence type="ECO:0000256" key="4">
    <source>
        <dbReference type="ARBA" id="ARBA00022723"/>
    </source>
</evidence>
<dbReference type="Pfam" id="PF00675">
    <property type="entry name" value="Peptidase_M16"/>
    <property type="match status" value="1"/>
</dbReference>
<evidence type="ECO:0000256" key="7">
    <source>
        <dbReference type="ARBA" id="ARBA00023049"/>
    </source>
</evidence>
<dbReference type="InterPro" id="IPR054734">
    <property type="entry name" value="PqqF-like_C_4"/>
</dbReference>
<evidence type="ECO:0000256" key="6">
    <source>
        <dbReference type="ARBA" id="ARBA00022833"/>
    </source>
</evidence>
<evidence type="ECO:0000256" key="3">
    <source>
        <dbReference type="ARBA" id="ARBA00022670"/>
    </source>
</evidence>
<dbReference type="Gene3D" id="3.30.830.10">
    <property type="entry name" value="Metalloenzyme, LuxS/M16 peptidase-like"/>
    <property type="match status" value="4"/>
</dbReference>
<reference evidence="13" key="1">
    <citation type="submission" date="2019-11" db="EMBL/GenBank/DDBJ databases">
        <authorList>
            <person name="Liu Y."/>
            <person name="Hou J."/>
            <person name="Li T.-Q."/>
            <person name="Guan C.-H."/>
            <person name="Wu X."/>
            <person name="Wu H.-Z."/>
            <person name="Ling F."/>
            <person name="Zhang R."/>
            <person name="Shi X.-G."/>
            <person name="Ren J.-P."/>
            <person name="Chen E.-F."/>
            <person name="Sun J.-M."/>
        </authorList>
    </citation>
    <scope>NUCLEOTIDE SEQUENCE</scope>
    <source>
        <strain evidence="13">Adult_tree_wgs_1</strain>
        <tissue evidence="13">Leaves</tissue>
    </source>
</reference>
<dbReference type="Pfam" id="PF16187">
    <property type="entry name" value="Peptidase_M16_M"/>
    <property type="match status" value="1"/>
</dbReference>
<dbReference type="Proteomes" id="UP000626092">
    <property type="component" value="Unassembled WGS sequence"/>
</dbReference>
<dbReference type="FunFam" id="3.30.830.10:FF:000028">
    <property type="entry name" value="Insulin-degrading enzyme-like 1 peroxisomal"/>
    <property type="match status" value="1"/>
</dbReference>
<evidence type="ECO:0000256" key="8">
    <source>
        <dbReference type="RuleBase" id="RU004447"/>
    </source>
</evidence>
<dbReference type="AlphaFoldDB" id="A0A834H6Q2"/>
<evidence type="ECO:0000259" key="9">
    <source>
        <dbReference type="Pfam" id="PF00675"/>
    </source>
</evidence>
<keyword evidence="3" id="KW-0645">Protease</keyword>
<evidence type="ECO:0000259" key="12">
    <source>
        <dbReference type="Pfam" id="PF22456"/>
    </source>
</evidence>
<dbReference type="GO" id="GO:0005829">
    <property type="term" value="C:cytosol"/>
    <property type="evidence" value="ECO:0007669"/>
    <property type="project" value="TreeGrafter"/>
</dbReference>
<evidence type="ECO:0000313" key="13">
    <source>
        <dbReference type="EMBL" id="KAF7148144.1"/>
    </source>
</evidence>
<dbReference type="GO" id="GO:0004222">
    <property type="term" value="F:metalloendopeptidase activity"/>
    <property type="evidence" value="ECO:0007669"/>
    <property type="project" value="InterPro"/>
</dbReference>
<feature type="domain" description="Coenzyme PQQ synthesis protein F-like C-terminal lobe" evidence="12">
    <location>
        <begin position="871"/>
        <end position="964"/>
    </location>
</feature>
<dbReference type="Pfam" id="PF05193">
    <property type="entry name" value="Peptidase_M16_C"/>
    <property type="match status" value="2"/>
</dbReference>
<dbReference type="OrthoDB" id="952271at2759"/>
<dbReference type="GO" id="GO:0005739">
    <property type="term" value="C:mitochondrion"/>
    <property type="evidence" value="ECO:0007669"/>
    <property type="project" value="TreeGrafter"/>
</dbReference>
<dbReference type="InterPro" id="IPR007863">
    <property type="entry name" value="Peptidase_M16_C"/>
</dbReference>
<feature type="domain" description="Peptidase M16 C-terminal" evidence="10">
    <location>
        <begin position="202"/>
        <end position="263"/>
    </location>
</feature>
<comment type="cofactor">
    <cofactor evidence="1">
        <name>Zn(2+)</name>
        <dbReference type="ChEBI" id="CHEBI:29105"/>
    </cofactor>
</comment>
<evidence type="ECO:0000259" key="11">
    <source>
        <dbReference type="Pfam" id="PF16187"/>
    </source>
</evidence>
<dbReference type="EMBL" id="WJXA01000003">
    <property type="protein sequence ID" value="KAF7148144.1"/>
    <property type="molecule type" value="Genomic_DNA"/>
</dbReference>
<gene>
    <name evidence="13" type="ORF">RHSIM_Rhsim03G0021400</name>
</gene>
<dbReference type="InterPro" id="IPR050626">
    <property type="entry name" value="Peptidase_M16"/>
</dbReference>
<evidence type="ECO:0000259" key="10">
    <source>
        <dbReference type="Pfam" id="PF05193"/>
    </source>
</evidence>
<keyword evidence="14" id="KW-1185">Reference proteome</keyword>
<comment type="similarity">
    <text evidence="2 8">Belongs to the peptidase M16 family.</text>
</comment>
<evidence type="ECO:0008006" key="15">
    <source>
        <dbReference type="Google" id="ProtNLM"/>
    </source>
</evidence>
<dbReference type="PANTHER" id="PTHR43690:SF18">
    <property type="entry name" value="INSULIN-DEGRADING ENZYME-RELATED"/>
    <property type="match status" value="1"/>
</dbReference>
<dbReference type="GO" id="GO:0051603">
    <property type="term" value="P:proteolysis involved in protein catabolic process"/>
    <property type="evidence" value="ECO:0007669"/>
    <property type="project" value="TreeGrafter"/>
</dbReference>
<dbReference type="Pfam" id="PF22456">
    <property type="entry name" value="PqqF-like_C_4"/>
    <property type="match status" value="1"/>
</dbReference>
<feature type="domain" description="Peptidase M16 N-terminal" evidence="9">
    <location>
        <begin position="34"/>
        <end position="168"/>
    </location>
</feature>
<name>A0A834H6Q2_RHOSS</name>
<evidence type="ECO:0000313" key="14">
    <source>
        <dbReference type="Proteomes" id="UP000626092"/>
    </source>
</evidence>
<evidence type="ECO:0000256" key="2">
    <source>
        <dbReference type="ARBA" id="ARBA00007261"/>
    </source>
</evidence>
<dbReference type="PANTHER" id="PTHR43690">
    <property type="entry name" value="NARDILYSIN"/>
    <property type="match status" value="1"/>
</dbReference>
<keyword evidence="5" id="KW-0378">Hydrolase</keyword>
<feature type="domain" description="Peptidase M16 C-terminal" evidence="10">
    <location>
        <begin position="358"/>
        <end position="466"/>
    </location>
</feature>
<dbReference type="FunFam" id="3.30.830.10:FF:000003">
    <property type="entry name" value="Insulin-degrading enzyme"/>
    <property type="match status" value="1"/>
</dbReference>
<dbReference type="InterPro" id="IPR011249">
    <property type="entry name" value="Metalloenz_LuxS/M16"/>
</dbReference>
<accession>A0A834H6Q2</accession>
<feature type="domain" description="Peptidase M16 middle/third" evidence="11">
    <location>
        <begin position="474"/>
        <end position="754"/>
    </location>
</feature>
<dbReference type="InterPro" id="IPR011765">
    <property type="entry name" value="Pept_M16_N"/>
</dbReference>
<keyword evidence="4" id="KW-0479">Metal-binding</keyword>
<dbReference type="InterPro" id="IPR001431">
    <property type="entry name" value="Pept_M16_Zn_BS"/>
</dbReference>
<dbReference type="FunFam" id="3.30.830.10:FF:000005">
    <property type="entry name" value="nardilysin isoform X1"/>
    <property type="match status" value="1"/>
</dbReference>
<dbReference type="FunFam" id="3.30.830.10:FF:000004">
    <property type="entry name" value="Putative insulin-degrading enzyme"/>
    <property type="match status" value="1"/>
</dbReference>
<dbReference type="GO" id="GO:0046872">
    <property type="term" value="F:metal ion binding"/>
    <property type="evidence" value="ECO:0007669"/>
    <property type="project" value="UniProtKB-KW"/>
</dbReference>
<organism evidence="13 14">
    <name type="scientific">Rhododendron simsii</name>
    <name type="common">Sims's rhododendron</name>
    <dbReference type="NCBI Taxonomy" id="118357"/>
    <lineage>
        <taxon>Eukaryota</taxon>
        <taxon>Viridiplantae</taxon>
        <taxon>Streptophyta</taxon>
        <taxon>Embryophyta</taxon>
        <taxon>Tracheophyta</taxon>
        <taxon>Spermatophyta</taxon>
        <taxon>Magnoliopsida</taxon>
        <taxon>eudicotyledons</taxon>
        <taxon>Gunneridae</taxon>
        <taxon>Pentapetalae</taxon>
        <taxon>asterids</taxon>
        <taxon>Ericales</taxon>
        <taxon>Ericaceae</taxon>
        <taxon>Ericoideae</taxon>
        <taxon>Rhodoreae</taxon>
        <taxon>Rhododendron</taxon>
    </lineage>
</organism>
<dbReference type="SUPFAM" id="SSF63411">
    <property type="entry name" value="LuxS/MPP-like metallohydrolase"/>
    <property type="match status" value="4"/>
</dbReference>